<feature type="region of interest" description="Disordered" evidence="1">
    <location>
        <begin position="104"/>
        <end position="129"/>
    </location>
</feature>
<keyword evidence="3" id="KW-0732">Signal</keyword>
<comment type="caution">
    <text evidence="4">The sequence shown here is derived from an EMBL/GenBank/DDBJ whole genome shotgun (WGS) entry which is preliminary data.</text>
</comment>
<feature type="transmembrane region" description="Helical" evidence="2">
    <location>
        <begin position="66"/>
        <end position="92"/>
    </location>
</feature>
<dbReference type="EMBL" id="JXXN02005028">
    <property type="protein sequence ID" value="THD20172.1"/>
    <property type="molecule type" value="Genomic_DNA"/>
</dbReference>
<sequence length="129" mass="14870">MRSETLCVLLILLIPKHVHSLSDSCPESCEPHGFCKKTAEGWYYCHCDAFYIEERRGNQYFCKLNIVLIVLLSVSLAAVVFVFIMVLLIAWYRAKSKHVDVTEKPKMSEKMRTNPSLDESEEGVYYEVS</sequence>
<dbReference type="AlphaFoldDB" id="A0A4E0RTB6"/>
<feature type="signal peptide" evidence="3">
    <location>
        <begin position="1"/>
        <end position="20"/>
    </location>
</feature>
<keyword evidence="2" id="KW-0812">Transmembrane</keyword>
<evidence type="ECO:0000256" key="1">
    <source>
        <dbReference type="SAM" id="MobiDB-lite"/>
    </source>
</evidence>
<gene>
    <name evidence="4" type="ORF">D915_008224</name>
</gene>
<dbReference type="Proteomes" id="UP000230066">
    <property type="component" value="Unassembled WGS sequence"/>
</dbReference>
<evidence type="ECO:0000256" key="2">
    <source>
        <dbReference type="SAM" id="Phobius"/>
    </source>
</evidence>
<keyword evidence="2" id="KW-1133">Transmembrane helix</keyword>
<organism evidence="4 5">
    <name type="scientific">Fasciola hepatica</name>
    <name type="common">Liver fluke</name>
    <dbReference type="NCBI Taxonomy" id="6192"/>
    <lineage>
        <taxon>Eukaryota</taxon>
        <taxon>Metazoa</taxon>
        <taxon>Spiralia</taxon>
        <taxon>Lophotrochozoa</taxon>
        <taxon>Platyhelminthes</taxon>
        <taxon>Trematoda</taxon>
        <taxon>Digenea</taxon>
        <taxon>Plagiorchiida</taxon>
        <taxon>Echinostomata</taxon>
        <taxon>Echinostomatoidea</taxon>
        <taxon>Fasciolidae</taxon>
        <taxon>Fasciola</taxon>
    </lineage>
</organism>
<evidence type="ECO:0000313" key="5">
    <source>
        <dbReference type="Proteomes" id="UP000230066"/>
    </source>
</evidence>
<accession>A0A4E0RTB6</accession>
<reference evidence="4" key="1">
    <citation type="submission" date="2019-03" db="EMBL/GenBank/DDBJ databases">
        <title>Improved annotation for the trematode Fasciola hepatica.</title>
        <authorList>
            <person name="Choi Y.-J."/>
            <person name="Martin J."/>
            <person name="Mitreva M."/>
        </authorList>
    </citation>
    <scope>NUCLEOTIDE SEQUENCE [LARGE SCALE GENOMIC DNA]</scope>
</reference>
<evidence type="ECO:0000256" key="3">
    <source>
        <dbReference type="SAM" id="SignalP"/>
    </source>
</evidence>
<feature type="compositionally biased region" description="Acidic residues" evidence="1">
    <location>
        <begin position="118"/>
        <end position="129"/>
    </location>
</feature>
<evidence type="ECO:0000313" key="4">
    <source>
        <dbReference type="EMBL" id="THD20172.1"/>
    </source>
</evidence>
<protein>
    <recommendedName>
        <fullName evidence="6">EGF-like domain-containing protein</fullName>
    </recommendedName>
</protein>
<keyword evidence="2" id="KW-0472">Membrane</keyword>
<evidence type="ECO:0008006" key="6">
    <source>
        <dbReference type="Google" id="ProtNLM"/>
    </source>
</evidence>
<name>A0A4E0RTB6_FASHE</name>
<feature type="chain" id="PRO_5020023950" description="EGF-like domain-containing protein" evidence="3">
    <location>
        <begin position="21"/>
        <end position="129"/>
    </location>
</feature>
<proteinExistence type="predicted"/>
<keyword evidence="5" id="KW-1185">Reference proteome</keyword>